<accession>A0ABW4UJI0</accession>
<protein>
    <submittedName>
        <fullName evidence="1">Rhamnan synthesis F family protein</fullName>
    </submittedName>
</protein>
<proteinExistence type="predicted"/>
<dbReference type="Proteomes" id="UP001597405">
    <property type="component" value="Unassembled WGS sequence"/>
</dbReference>
<organism evidence="1 2">
    <name type="scientific">Mesorhizobium newzealandense</name>
    <dbReference type="NCBI Taxonomy" id="1300302"/>
    <lineage>
        <taxon>Bacteria</taxon>
        <taxon>Pseudomonadati</taxon>
        <taxon>Pseudomonadota</taxon>
        <taxon>Alphaproteobacteria</taxon>
        <taxon>Hyphomicrobiales</taxon>
        <taxon>Phyllobacteriaceae</taxon>
        <taxon>Mesorhizobium</taxon>
    </lineage>
</organism>
<dbReference type="InterPro" id="IPR007739">
    <property type="entry name" value="RgpF"/>
</dbReference>
<sequence length="613" mass="69656">MRRLAIAFYYDQYGKMDDYYFHLIASIRPFVEKLLVVCNGPVDEEAQSRLSEAADSFLIRENKGFDVWAYRTALEHIGWDELSHFDEILLFNHTFYAPIFPFSEMFSEMDQRQCDFWGISAHGAIRPNPIDVRKAELPFHLNSHFIAVRRSLHQSKAFRDYWTQMVPINSYMDSIAKHETVFTGHFQALGYTCSVLLDPERYKTAYPVLMEPDKTLEDRSPILKKRLFFQDTLFLEREAINLPRALEIVEKQSDYDLSLVWKSVGRLGPPRTLNGNAALLSVLPDTRIGAPRNWDDYRIAVLAHVYHVDMIDEILGYAENVPKGYDLIVTTDNADKQALIQQAIAKAPNVGNGVVLVVENDGRDTSALLIGCRDYVLEDRYDLICRIHSKRSAQDGTKGELFKLHTFENLLHTPGYVENLLELFAKNPALGLVIPPMIHIGYATMGNSWFGNKGNVAKLANQLGLIVHLDDNTPVAPYGGMYWFRPAALRKLFEHGWSWDDFANMDYRDGSLVHAIERLIAYVAIDAGYTFRHVVTAGHAAHNYVMLEAKLQALLANGSPAEFGNLGVARSFRGLVFSIKRAILFRSPTAFRALRPLFRGLRWLTTLGRGATN</sequence>
<keyword evidence="2" id="KW-1185">Reference proteome</keyword>
<evidence type="ECO:0000313" key="1">
    <source>
        <dbReference type="EMBL" id="MFD1987668.1"/>
    </source>
</evidence>
<reference evidence="2" key="1">
    <citation type="journal article" date="2019" name="Int. J. Syst. Evol. Microbiol.">
        <title>The Global Catalogue of Microorganisms (GCM) 10K type strain sequencing project: providing services to taxonomists for standard genome sequencing and annotation.</title>
        <authorList>
            <consortium name="The Broad Institute Genomics Platform"/>
            <consortium name="The Broad Institute Genome Sequencing Center for Infectious Disease"/>
            <person name="Wu L."/>
            <person name="Ma J."/>
        </authorList>
    </citation>
    <scope>NUCLEOTIDE SEQUENCE [LARGE SCALE GENOMIC DNA]</scope>
    <source>
        <strain evidence="2">CGMCC 1.16225</strain>
    </source>
</reference>
<gene>
    <name evidence="1" type="ORF">ACFSOZ_35190</name>
</gene>
<comment type="caution">
    <text evidence="1">The sequence shown here is derived from an EMBL/GenBank/DDBJ whole genome shotgun (WGS) entry which is preliminary data.</text>
</comment>
<dbReference type="RefSeq" id="WP_379105867.1">
    <property type="nucleotide sequence ID" value="NZ_JBHUGZ010000030.1"/>
</dbReference>
<dbReference type="EMBL" id="JBHUGZ010000030">
    <property type="protein sequence ID" value="MFD1987668.1"/>
    <property type="molecule type" value="Genomic_DNA"/>
</dbReference>
<dbReference type="Pfam" id="PF05045">
    <property type="entry name" value="RgpF"/>
    <property type="match status" value="1"/>
</dbReference>
<name>A0ABW4UJI0_9HYPH</name>
<evidence type="ECO:0000313" key="2">
    <source>
        <dbReference type="Proteomes" id="UP001597405"/>
    </source>
</evidence>